<gene>
    <name evidence="1" type="ORF">NLG97_g1503</name>
</gene>
<evidence type="ECO:0000313" key="1">
    <source>
        <dbReference type="EMBL" id="KAJ3497960.1"/>
    </source>
</evidence>
<proteinExistence type="predicted"/>
<name>A0ACC1R501_9HYPO</name>
<dbReference type="Proteomes" id="UP001148737">
    <property type="component" value="Unassembled WGS sequence"/>
</dbReference>
<sequence length="490" mass="54183">MRGPATDRYPVSIDAYGLLSQADEWTQTGWTRAHIRHLLDVLITWDYTAFILLRKEDFLQDYEEGSTRFCSSALMHALLALSTHMINGKEDESGVLPSGWLSSQWFLLRAEALLRSRESSGSLPDIQAFGVLALYSIRRGREQEAIRLAETCFSSIRTLCSKNDTVDTSNEQYSRVQATTYCGALSLLRMLYLTTGIVFNETTGALLEDGSILDQPPCNRDGTTSATTNVSADTTLNLPTTSQQLLTVKVLQLTEWVYMFIVTNRRTPHSNQEETISMYTKCLGWYRDIFELIGRDHSRTPLLLFVHVYYQFCLFSAFRPLNKTEIVDSELRPHEICAQAAQSILSLAQSYDDLFTLQRASALMPYFVCASGLLSLAGEDSGSHTDFVQLRPLAAVDPRAAALANGGITPIILDTTPPAPVDGLAPRDGVQSTAMVDLSAHKENGTEVADGDESTLPEQYLEPSQWIGVATGSVIETCGRVTHCTIAEYG</sequence>
<reference evidence="1" key="1">
    <citation type="submission" date="2022-07" db="EMBL/GenBank/DDBJ databases">
        <title>Genome Sequence of Lecanicillium saksenae.</title>
        <authorList>
            <person name="Buettner E."/>
        </authorList>
    </citation>
    <scope>NUCLEOTIDE SEQUENCE</scope>
    <source>
        <strain evidence="1">VT-O1</strain>
    </source>
</reference>
<organism evidence="1 2">
    <name type="scientific">Lecanicillium saksenae</name>
    <dbReference type="NCBI Taxonomy" id="468837"/>
    <lineage>
        <taxon>Eukaryota</taxon>
        <taxon>Fungi</taxon>
        <taxon>Dikarya</taxon>
        <taxon>Ascomycota</taxon>
        <taxon>Pezizomycotina</taxon>
        <taxon>Sordariomycetes</taxon>
        <taxon>Hypocreomycetidae</taxon>
        <taxon>Hypocreales</taxon>
        <taxon>Cordycipitaceae</taxon>
        <taxon>Lecanicillium</taxon>
    </lineage>
</organism>
<accession>A0ACC1R501</accession>
<comment type="caution">
    <text evidence="1">The sequence shown here is derived from an EMBL/GenBank/DDBJ whole genome shotgun (WGS) entry which is preliminary data.</text>
</comment>
<protein>
    <submittedName>
        <fullName evidence="1">Uncharacterized protein</fullName>
    </submittedName>
</protein>
<evidence type="ECO:0000313" key="2">
    <source>
        <dbReference type="Proteomes" id="UP001148737"/>
    </source>
</evidence>
<keyword evidence="2" id="KW-1185">Reference proteome</keyword>
<dbReference type="EMBL" id="JANAKD010000079">
    <property type="protein sequence ID" value="KAJ3497960.1"/>
    <property type="molecule type" value="Genomic_DNA"/>
</dbReference>